<dbReference type="RefSeq" id="WP_149109296.1">
    <property type="nucleotide sequence ID" value="NZ_CP042425.1"/>
</dbReference>
<proteinExistence type="predicted"/>
<dbReference type="EMBL" id="CP042425">
    <property type="protein sequence ID" value="QEL14404.1"/>
    <property type="molecule type" value="Genomic_DNA"/>
</dbReference>
<dbReference type="SUPFAM" id="SSF53448">
    <property type="entry name" value="Nucleotide-diphospho-sugar transferases"/>
    <property type="match status" value="1"/>
</dbReference>
<name>A0A5C1AB93_9BACT</name>
<gene>
    <name evidence="1" type="ORF">PX52LOC_01292</name>
</gene>
<dbReference type="Proteomes" id="UP000324974">
    <property type="component" value="Chromosome"/>
</dbReference>
<reference evidence="2" key="1">
    <citation type="submission" date="2019-08" db="EMBL/GenBank/DDBJ databases">
        <title>Limnoglobus roseus gen. nov., sp. nov., a novel freshwater planctomycete with a giant genome from the family Gemmataceae.</title>
        <authorList>
            <person name="Kulichevskaya I.S."/>
            <person name="Naumoff D.G."/>
            <person name="Miroshnikov K."/>
            <person name="Ivanova A."/>
            <person name="Philippov D.A."/>
            <person name="Hakobyan A."/>
            <person name="Rijpstra I.C."/>
            <person name="Sinninghe Damste J.S."/>
            <person name="Liesack W."/>
            <person name="Dedysh S.N."/>
        </authorList>
    </citation>
    <scope>NUCLEOTIDE SEQUENCE [LARGE SCALE GENOMIC DNA]</scope>
    <source>
        <strain evidence="2">PX52</strain>
    </source>
</reference>
<dbReference type="KEGG" id="lrs:PX52LOC_01292"/>
<protein>
    <recommendedName>
        <fullName evidence="3">Glycosyltransferase</fullName>
    </recommendedName>
</protein>
<organism evidence="1 2">
    <name type="scientific">Limnoglobus roseus</name>
    <dbReference type="NCBI Taxonomy" id="2598579"/>
    <lineage>
        <taxon>Bacteria</taxon>
        <taxon>Pseudomonadati</taxon>
        <taxon>Planctomycetota</taxon>
        <taxon>Planctomycetia</taxon>
        <taxon>Gemmatales</taxon>
        <taxon>Gemmataceae</taxon>
        <taxon>Limnoglobus</taxon>
    </lineage>
</organism>
<evidence type="ECO:0000313" key="1">
    <source>
        <dbReference type="EMBL" id="QEL14404.1"/>
    </source>
</evidence>
<evidence type="ECO:0000313" key="2">
    <source>
        <dbReference type="Proteomes" id="UP000324974"/>
    </source>
</evidence>
<dbReference type="OrthoDB" id="7593663at2"/>
<keyword evidence="2" id="KW-1185">Reference proteome</keyword>
<sequence length="321" mass="36682">MPSTPPAISAAPKYDRADGLTLLTTYFNSHGYRTKRQNYDHFRERIEVSGLNLVTIECAFGDAAFELPPSPNVWQVRARDLMWQKERLLNAAVARLPRECRKVAWLDGDILFERPDWAAEAVRLLDEFPVVQLFDRAVRLPRDHASYTGEGDIWESFAAVYRKRPHQLLKGDFAAHGHTGFAWAARREWLDAHGLYDACIAGSGDHMMAHALCGDWTSPCVQRIIGSNNRHREFFAAWAKRQYRDVRAKLGCVPGTVLHLWHGETADRRYVLRNQELAAFGFDPAADVRIGPAGCWEWSSRKPALHRWASDYFGHRREDGL</sequence>
<accession>A0A5C1AB93</accession>
<dbReference type="AlphaFoldDB" id="A0A5C1AB93"/>
<dbReference type="InterPro" id="IPR029044">
    <property type="entry name" value="Nucleotide-diphossugar_trans"/>
</dbReference>
<evidence type="ECO:0008006" key="3">
    <source>
        <dbReference type="Google" id="ProtNLM"/>
    </source>
</evidence>